<proteinExistence type="predicted"/>
<evidence type="ECO:0008006" key="3">
    <source>
        <dbReference type="Google" id="ProtNLM"/>
    </source>
</evidence>
<evidence type="ECO:0000313" key="2">
    <source>
        <dbReference type="Proteomes" id="UP000199513"/>
    </source>
</evidence>
<name>A0A1I2CPR1_9BACT</name>
<dbReference type="STRING" id="1003.SAMN04488541_1005103"/>
<reference evidence="1 2" key="1">
    <citation type="submission" date="2016-10" db="EMBL/GenBank/DDBJ databases">
        <authorList>
            <person name="de Groot N.N."/>
        </authorList>
    </citation>
    <scope>NUCLEOTIDE SEQUENCE [LARGE SCALE GENOMIC DNA]</scope>
    <source>
        <strain>GEY</strain>
        <strain evidence="2">DSM 9560</strain>
    </source>
</reference>
<sequence length="333" mass="37339">MKKFFKIFFVALVLMAGVYVLGPRPTSPRLDGVLPNVPADLGLLEEEVNRLESHHPSIKPDNQARIVWADSTKQKTPYSVVYLHGFSASQKEGEPIHINFAKRYGCNLYLARLEEHGIDTADIFKNLTAEKLLASAKRAVAIGKQIGEKVIIMATSAGGMQALYIASQNPDIYGLVIYSPLIDFFDPFTALLDKPWGLQIAEKAIGANPRAMKEEKLGEGQYWTKKYRLEGLVALKSLVSTTMTEETFTNIKQPVFVGYYYKDEEHQDKVVSVKAIQKMFGQLGTPAHLKRKVAFPNVNNHVIASYIKSEDLQSVQEETFKFAEEILKLSVKQ</sequence>
<gene>
    <name evidence="1" type="ORF">SAMN04488541_1005103</name>
</gene>
<dbReference type="Gene3D" id="3.40.50.1820">
    <property type="entry name" value="alpha/beta hydrolase"/>
    <property type="match status" value="1"/>
</dbReference>
<dbReference type="EMBL" id="FONY01000005">
    <property type="protein sequence ID" value="SFE70276.1"/>
    <property type="molecule type" value="Genomic_DNA"/>
</dbReference>
<accession>A0A1I2CPR1</accession>
<dbReference type="SUPFAM" id="SSF53474">
    <property type="entry name" value="alpha/beta-Hydrolases"/>
    <property type="match status" value="1"/>
</dbReference>
<dbReference type="OrthoDB" id="5416147at2"/>
<evidence type="ECO:0000313" key="1">
    <source>
        <dbReference type="EMBL" id="SFE70276.1"/>
    </source>
</evidence>
<protein>
    <recommendedName>
        <fullName evidence="3">Esterase/lipase</fullName>
    </recommendedName>
</protein>
<dbReference type="AlphaFoldDB" id="A0A1I2CPR1"/>
<dbReference type="RefSeq" id="WP_091540584.1">
    <property type="nucleotide sequence ID" value="NZ_FONY01000005.1"/>
</dbReference>
<dbReference type="InterPro" id="IPR029058">
    <property type="entry name" value="AB_hydrolase_fold"/>
</dbReference>
<keyword evidence="2" id="KW-1185">Reference proteome</keyword>
<dbReference type="Proteomes" id="UP000199513">
    <property type="component" value="Unassembled WGS sequence"/>
</dbReference>
<organism evidence="1 2">
    <name type="scientific">Thermoflexibacter ruber</name>
    <dbReference type="NCBI Taxonomy" id="1003"/>
    <lineage>
        <taxon>Bacteria</taxon>
        <taxon>Pseudomonadati</taxon>
        <taxon>Bacteroidota</taxon>
        <taxon>Cytophagia</taxon>
        <taxon>Cytophagales</taxon>
        <taxon>Thermoflexibacteraceae</taxon>
        <taxon>Thermoflexibacter</taxon>
    </lineage>
</organism>